<protein>
    <submittedName>
        <fullName evidence="2">Uncharacterized protein</fullName>
    </submittedName>
</protein>
<evidence type="ECO:0000313" key="2">
    <source>
        <dbReference type="EMBL" id="CBJ49243.1"/>
    </source>
</evidence>
<name>D7FT71_ECTSI</name>
<sequence>MSILFFQVPTAEDIMKCGIALPNVQSSSDHIMLLCDVQLGGATGHSGQAQPPASPIFQGQQKYYPK</sequence>
<reference evidence="2 3" key="1">
    <citation type="journal article" date="2010" name="Nature">
        <title>The Ectocarpus genome and the independent evolution of multicellularity in brown algae.</title>
        <authorList>
            <person name="Cock J.M."/>
            <person name="Sterck L."/>
            <person name="Rouze P."/>
            <person name="Scornet D."/>
            <person name="Allen A.E."/>
            <person name="Amoutzias G."/>
            <person name="Anthouard V."/>
            <person name="Artiguenave F."/>
            <person name="Aury J.M."/>
            <person name="Badger J.H."/>
            <person name="Beszteri B."/>
            <person name="Billiau K."/>
            <person name="Bonnet E."/>
            <person name="Bothwell J.H."/>
            <person name="Bowler C."/>
            <person name="Boyen C."/>
            <person name="Brownlee C."/>
            <person name="Carrano C.J."/>
            <person name="Charrier B."/>
            <person name="Cho G.Y."/>
            <person name="Coelho S.M."/>
            <person name="Collen J."/>
            <person name="Corre E."/>
            <person name="Da Silva C."/>
            <person name="Delage L."/>
            <person name="Delaroque N."/>
            <person name="Dittami S.M."/>
            <person name="Doulbeau S."/>
            <person name="Elias M."/>
            <person name="Farnham G."/>
            <person name="Gachon C.M."/>
            <person name="Gschloessl B."/>
            <person name="Heesch S."/>
            <person name="Jabbari K."/>
            <person name="Jubin C."/>
            <person name="Kawai H."/>
            <person name="Kimura K."/>
            <person name="Kloareg B."/>
            <person name="Kupper F.C."/>
            <person name="Lang D."/>
            <person name="Le Bail A."/>
            <person name="Leblanc C."/>
            <person name="Lerouge P."/>
            <person name="Lohr M."/>
            <person name="Lopez P.J."/>
            <person name="Martens C."/>
            <person name="Maumus F."/>
            <person name="Michel G."/>
            <person name="Miranda-Saavedra D."/>
            <person name="Morales J."/>
            <person name="Moreau H."/>
            <person name="Motomura T."/>
            <person name="Nagasato C."/>
            <person name="Napoli C.A."/>
            <person name="Nelson D.R."/>
            <person name="Nyvall-Collen P."/>
            <person name="Peters A.F."/>
            <person name="Pommier C."/>
            <person name="Potin P."/>
            <person name="Poulain J."/>
            <person name="Quesneville H."/>
            <person name="Read B."/>
            <person name="Rensing S.A."/>
            <person name="Ritter A."/>
            <person name="Rousvoal S."/>
            <person name="Samanta M."/>
            <person name="Samson G."/>
            <person name="Schroeder D.C."/>
            <person name="Segurens B."/>
            <person name="Strittmatter M."/>
            <person name="Tonon T."/>
            <person name="Tregear J.W."/>
            <person name="Valentin K."/>
            <person name="von Dassow P."/>
            <person name="Yamagishi T."/>
            <person name="Van de Peer Y."/>
            <person name="Wincker P."/>
        </authorList>
    </citation>
    <scope>NUCLEOTIDE SEQUENCE [LARGE SCALE GENOMIC DNA]</scope>
    <source>
        <strain evidence="3">Ec32 / CCAP1310/4</strain>
    </source>
</reference>
<organism evidence="2 3">
    <name type="scientific">Ectocarpus siliculosus</name>
    <name type="common">Brown alga</name>
    <name type="synonym">Conferva siliculosa</name>
    <dbReference type="NCBI Taxonomy" id="2880"/>
    <lineage>
        <taxon>Eukaryota</taxon>
        <taxon>Sar</taxon>
        <taxon>Stramenopiles</taxon>
        <taxon>Ochrophyta</taxon>
        <taxon>PX clade</taxon>
        <taxon>Phaeophyceae</taxon>
        <taxon>Ectocarpales</taxon>
        <taxon>Ectocarpaceae</taxon>
        <taxon>Ectocarpus</taxon>
    </lineage>
</organism>
<dbReference type="Proteomes" id="UP000002630">
    <property type="component" value="Linkage Group LG33"/>
</dbReference>
<evidence type="ECO:0000256" key="1">
    <source>
        <dbReference type="SAM" id="MobiDB-lite"/>
    </source>
</evidence>
<dbReference type="AlphaFoldDB" id="D7FT71"/>
<dbReference type="EMBL" id="FN648426">
    <property type="protein sequence ID" value="CBJ49243.1"/>
    <property type="molecule type" value="Genomic_DNA"/>
</dbReference>
<evidence type="ECO:0000313" key="3">
    <source>
        <dbReference type="Proteomes" id="UP000002630"/>
    </source>
</evidence>
<dbReference type="InParanoid" id="D7FT71"/>
<dbReference type="EMBL" id="FN649758">
    <property type="protein sequence ID" value="CBJ49243.1"/>
    <property type="molecule type" value="Genomic_DNA"/>
</dbReference>
<proteinExistence type="predicted"/>
<feature type="region of interest" description="Disordered" evidence="1">
    <location>
        <begin position="44"/>
        <end position="66"/>
    </location>
</feature>
<accession>D7FT71</accession>
<keyword evidence="3" id="KW-1185">Reference proteome</keyword>
<gene>
    <name evidence="2" type="ORF">Esi_0245_0046</name>
</gene>
<feature type="compositionally biased region" description="Polar residues" evidence="1">
    <location>
        <begin position="45"/>
        <end position="66"/>
    </location>
</feature>